<dbReference type="CDD" id="cd12417">
    <property type="entry name" value="RRM_SAFB_like"/>
    <property type="match status" value="1"/>
</dbReference>
<evidence type="ECO:0000313" key="9">
    <source>
        <dbReference type="Proteomes" id="UP000019118"/>
    </source>
</evidence>
<dbReference type="Gene3D" id="3.30.70.330">
    <property type="match status" value="1"/>
</dbReference>
<feature type="compositionally biased region" description="Polar residues" evidence="5">
    <location>
        <begin position="657"/>
        <end position="669"/>
    </location>
</feature>
<dbReference type="InterPro" id="IPR051738">
    <property type="entry name" value="SAF_Modulators"/>
</dbReference>
<dbReference type="SUPFAM" id="SSF54928">
    <property type="entry name" value="RNA-binding domain, RBD"/>
    <property type="match status" value="1"/>
</dbReference>
<evidence type="ECO:0008006" key="10">
    <source>
        <dbReference type="Google" id="ProtNLM"/>
    </source>
</evidence>
<evidence type="ECO:0000256" key="3">
    <source>
        <dbReference type="ARBA" id="ARBA00023242"/>
    </source>
</evidence>
<dbReference type="GO" id="GO:0043565">
    <property type="term" value="F:sequence-specific DNA binding"/>
    <property type="evidence" value="ECO:0007669"/>
    <property type="project" value="TreeGrafter"/>
</dbReference>
<feature type="domain" description="RRM" evidence="6">
    <location>
        <begin position="226"/>
        <end position="304"/>
    </location>
</feature>
<dbReference type="InterPro" id="IPR012677">
    <property type="entry name" value="Nucleotide-bd_a/b_plait_sf"/>
</dbReference>
<feature type="compositionally biased region" description="Basic and acidic residues" evidence="5">
    <location>
        <begin position="154"/>
        <end position="211"/>
    </location>
</feature>
<organism evidence="8 9">
    <name type="scientific">Dendroctonus ponderosae</name>
    <name type="common">Mountain pine beetle</name>
    <dbReference type="NCBI Taxonomy" id="77166"/>
    <lineage>
        <taxon>Eukaryota</taxon>
        <taxon>Metazoa</taxon>
        <taxon>Ecdysozoa</taxon>
        <taxon>Arthropoda</taxon>
        <taxon>Hexapoda</taxon>
        <taxon>Insecta</taxon>
        <taxon>Pterygota</taxon>
        <taxon>Neoptera</taxon>
        <taxon>Endopterygota</taxon>
        <taxon>Coleoptera</taxon>
        <taxon>Polyphaga</taxon>
        <taxon>Cucujiformia</taxon>
        <taxon>Curculionidae</taxon>
        <taxon>Scolytinae</taxon>
        <taxon>Dendroctonus</taxon>
    </lineage>
</organism>
<dbReference type="InterPro" id="IPR003034">
    <property type="entry name" value="SAP_dom"/>
</dbReference>
<name>A0AAR5PVU3_DENPD</name>
<feature type="compositionally biased region" description="Polar residues" evidence="5">
    <location>
        <begin position="581"/>
        <end position="590"/>
    </location>
</feature>
<dbReference type="EnsemblMetazoa" id="XM_019909367.1">
    <property type="protein sequence ID" value="XP_019764926.1"/>
    <property type="gene ID" value="LOC109540867"/>
</dbReference>
<feature type="compositionally biased region" description="Basic and acidic residues" evidence="5">
    <location>
        <begin position="310"/>
        <end position="385"/>
    </location>
</feature>
<feature type="compositionally biased region" description="Basic and acidic residues" evidence="5">
    <location>
        <begin position="591"/>
        <end position="625"/>
    </location>
</feature>
<dbReference type="PANTHER" id="PTHR15683:SF8">
    <property type="entry name" value="SCAFFOLD ATTACHMENT FACTOR B, ISOFORM B"/>
    <property type="match status" value="1"/>
</dbReference>
<dbReference type="PROSITE" id="PS50102">
    <property type="entry name" value="RRM"/>
    <property type="match status" value="1"/>
</dbReference>
<feature type="region of interest" description="Disordered" evidence="5">
    <location>
        <begin position="310"/>
        <end position="449"/>
    </location>
</feature>
<dbReference type="PANTHER" id="PTHR15683">
    <property type="entry name" value="SCAFFOLD ATTACHMENT FACTOR B-RELATED"/>
    <property type="match status" value="1"/>
</dbReference>
<evidence type="ECO:0000256" key="2">
    <source>
        <dbReference type="ARBA" id="ARBA00022884"/>
    </source>
</evidence>
<dbReference type="InterPro" id="IPR000504">
    <property type="entry name" value="RRM_dom"/>
</dbReference>
<evidence type="ECO:0000313" key="8">
    <source>
        <dbReference type="EnsemblMetazoa" id="XP_019764926.1"/>
    </source>
</evidence>
<sequence>MSECEEKKLADLRVVDLKAELEKRGLDKNGVKQLLIQRLKEAMEAQGLDPETFVFETKDTKKKPSTQSEEKPEESPTEEKEPKKPEDPVSVEAKESLEPEVVKKSEADTTECTTDEKEVVKEQQVVEKPEPKSVAKEAVKDEEKPAAVEEDEDPIHLTLDEETLHDVESETADKNREDDTTTDDKTKTEVGECKEESRSEKQQNGDGYRRSSEKLHKKICVKANPNVVWVSNVAQNTRASELKAALSACGKVTGAKVVVNARYPGSNCFGYVTMGSLEDVANVIAKLNNTELKGQMIKIEKFDEVRADQMKVTKNSSEKPGFKSRRDEKPTVDVKDSKKEGEKDEKKREGDASGKEMNRTKSKERADSSSRRASRDEIRHRDDRFRGHRSRSSGAHRSGVLTFAQIKEERDRQKMREKERIFREESRRRHEEHSRQKEIERRQRQESMRLEKEKEKLRIEKEKIAREKAELVRLQRERQRLEREKISREKLELERTLQRLSEDRREKRPATFRSDERFNDRKRPMTADHFDAPPAPRFDSTKPHDLTPKGKPFGPSKGEYGGKPRHPGSYSDKRGRDYDGPSTSSGSGNKFDNRPYNNREPRNRDGPSPRGGKDRYNDRERDRSPHGYRAGIGRGKSDAPGPSRYGNSNDMRFEGRNSGNNWPSPQKSFNAPKPWEKSDWRSAPSTSERWMPNNPSQNRTFSKESVLDIGPLCPPPPGINSYNDRFSYGGKSMSPGMRKY</sequence>
<evidence type="ECO:0000256" key="4">
    <source>
        <dbReference type="PROSITE-ProRule" id="PRU00176"/>
    </source>
</evidence>
<dbReference type="GO" id="GO:0003723">
    <property type="term" value="F:RNA binding"/>
    <property type="evidence" value="ECO:0007669"/>
    <property type="project" value="UniProtKB-UniRule"/>
</dbReference>
<feature type="compositionally biased region" description="Basic and acidic residues" evidence="5">
    <location>
        <begin position="114"/>
        <end position="147"/>
    </location>
</feature>
<feature type="compositionally biased region" description="Polar residues" evidence="5">
    <location>
        <begin position="683"/>
        <end position="700"/>
    </location>
</feature>
<keyword evidence="9" id="KW-1185">Reference proteome</keyword>
<dbReference type="Proteomes" id="UP000019118">
    <property type="component" value="Unassembled WGS sequence"/>
</dbReference>
<accession>A0AAR5PVU3</accession>
<dbReference type="GO" id="GO:0050684">
    <property type="term" value="P:regulation of mRNA processing"/>
    <property type="evidence" value="ECO:0007669"/>
    <property type="project" value="TreeGrafter"/>
</dbReference>
<dbReference type="PROSITE" id="PS50800">
    <property type="entry name" value="SAP"/>
    <property type="match status" value="1"/>
</dbReference>
<protein>
    <recommendedName>
        <fullName evidence="10">SAP domain-containing protein</fullName>
    </recommendedName>
</protein>
<proteinExistence type="predicted"/>
<dbReference type="Pfam" id="PF02037">
    <property type="entry name" value="SAP"/>
    <property type="match status" value="1"/>
</dbReference>
<dbReference type="SMART" id="SM00360">
    <property type="entry name" value="RRM"/>
    <property type="match status" value="1"/>
</dbReference>
<keyword evidence="2 4" id="KW-0694">RNA-binding</keyword>
<reference evidence="8" key="2">
    <citation type="submission" date="2024-08" db="UniProtKB">
        <authorList>
            <consortium name="EnsemblMetazoa"/>
        </authorList>
    </citation>
    <scope>IDENTIFICATION</scope>
</reference>
<dbReference type="AlphaFoldDB" id="A0AAR5PVU3"/>
<dbReference type="GeneID" id="109540867"/>
<evidence type="ECO:0000259" key="6">
    <source>
        <dbReference type="PROSITE" id="PS50102"/>
    </source>
</evidence>
<dbReference type="Pfam" id="PF00076">
    <property type="entry name" value="RRM_1"/>
    <property type="match status" value="1"/>
</dbReference>
<dbReference type="KEGG" id="dpa:109540867"/>
<evidence type="ECO:0000259" key="7">
    <source>
        <dbReference type="PROSITE" id="PS50800"/>
    </source>
</evidence>
<feature type="compositionally biased region" description="Basic and acidic residues" evidence="5">
    <location>
        <begin position="539"/>
        <end position="548"/>
    </location>
</feature>
<keyword evidence="3" id="KW-0539">Nucleus</keyword>
<feature type="region of interest" description="Disordered" evidence="5">
    <location>
        <begin position="43"/>
        <end position="211"/>
    </location>
</feature>
<evidence type="ECO:0000256" key="1">
    <source>
        <dbReference type="ARBA" id="ARBA00004123"/>
    </source>
</evidence>
<evidence type="ECO:0000256" key="5">
    <source>
        <dbReference type="SAM" id="MobiDB-lite"/>
    </source>
</evidence>
<feature type="domain" description="SAP" evidence="7">
    <location>
        <begin position="9"/>
        <end position="43"/>
    </location>
</feature>
<dbReference type="GO" id="GO:0005634">
    <property type="term" value="C:nucleus"/>
    <property type="evidence" value="ECO:0007669"/>
    <property type="project" value="UniProtKB-SubCell"/>
</dbReference>
<reference evidence="9" key="1">
    <citation type="journal article" date="2013" name="Genome Biol.">
        <title>Draft genome of the mountain pine beetle, Dendroctonus ponderosae Hopkins, a major forest pest.</title>
        <authorList>
            <person name="Keeling C.I."/>
            <person name="Yuen M.M."/>
            <person name="Liao N.Y."/>
            <person name="Docking T.R."/>
            <person name="Chan S.K."/>
            <person name="Taylor G.A."/>
            <person name="Palmquist D.L."/>
            <person name="Jackman S.D."/>
            <person name="Nguyen A."/>
            <person name="Li M."/>
            <person name="Henderson H."/>
            <person name="Janes J.K."/>
            <person name="Zhao Y."/>
            <person name="Pandoh P."/>
            <person name="Moore R."/>
            <person name="Sperling F.A."/>
            <person name="Huber D.P."/>
            <person name="Birol I."/>
            <person name="Jones S.J."/>
            <person name="Bohlmann J."/>
        </authorList>
    </citation>
    <scope>NUCLEOTIDE SEQUENCE</scope>
</reference>
<dbReference type="Gene3D" id="1.10.720.30">
    <property type="entry name" value="SAP domain"/>
    <property type="match status" value="1"/>
</dbReference>
<feature type="region of interest" description="Disordered" evidence="5">
    <location>
        <begin position="476"/>
        <end position="701"/>
    </location>
</feature>
<comment type="subcellular location">
    <subcellularLocation>
        <location evidence="1">Nucleus</location>
    </subcellularLocation>
</comment>
<dbReference type="InterPro" id="IPR036361">
    <property type="entry name" value="SAP_dom_sf"/>
</dbReference>
<feature type="compositionally biased region" description="Basic and acidic residues" evidence="5">
    <location>
        <begin position="68"/>
        <end position="107"/>
    </location>
</feature>
<dbReference type="SUPFAM" id="SSF68906">
    <property type="entry name" value="SAP domain"/>
    <property type="match status" value="1"/>
</dbReference>
<dbReference type="GO" id="GO:0006357">
    <property type="term" value="P:regulation of transcription by RNA polymerase II"/>
    <property type="evidence" value="ECO:0007669"/>
    <property type="project" value="TreeGrafter"/>
</dbReference>
<feature type="compositionally biased region" description="Basic and acidic residues" evidence="5">
    <location>
        <begin position="476"/>
        <end position="531"/>
    </location>
</feature>
<dbReference type="SMART" id="SM00513">
    <property type="entry name" value="SAP"/>
    <property type="match status" value="1"/>
</dbReference>
<feature type="compositionally biased region" description="Basic and acidic residues" evidence="5">
    <location>
        <begin position="406"/>
        <end position="449"/>
    </location>
</feature>
<dbReference type="InterPro" id="IPR035979">
    <property type="entry name" value="RBD_domain_sf"/>
</dbReference>